<sequence length="219" mass="25175">MIFSVVLLNIPLFSCLSLTLTLRLSSSLPLGFRIIPSFGETLSLLFRCFPSWQGVFRCETGFGLRFPSFFKIWWGKWGLEGLFNKVWTVFSWCVLTEGGHSEEKNLLSEGKRLESKEKEKHALIREGEQCLYAPFCFFVLWKPCAQMISHPVAVGSSLESFFFLCIFHVIWLSFCFSGNTRFCLSVVSSAFGRSSLVFSLVWSFEHLCALFPLCWNFLF</sequence>
<evidence type="ECO:0000313" key="3">
    <source>
        <dbReference type="Proteomes" id="UP000774617"/>
    </source>
</evidence>
<protein>
    <submittedName>
        <fullName evidence="2">Uncharacterized protein</fullName>
    </submittedName>
</protein>
<feature type="signal peptide" evidence="1">
    <location>
        <begin position="1"/>
        <end position="27"/>
    </location>
</feature>
<accession>A0ABQ8GV62</accession>
<comment type="caution">
    <text evidence="2">The sequence shown here is derived from an EMBL/GenBank/DDBJ whole genome shotgun (WGS) entry which is preliminary data.</text>
</comment>
<name>A0ABQ8GV62_9PEZI</name>
<dbReference type="EMBL" id="JAGTJR010000001">
    <property type="protein sequence ID" value="KAH7065147.1"/>
    <property type="molecule type" value="Genomic_DNA"/>
</dbReference>
<feature type="chain" id="PRO_5047481416" evidence="1">
    <location>
        <begin position="28"/>
        <end position="219"/>
    </location>
</feature>
<evidence type="ECO:0000256" key="1">
    <source>
        <dbReference type="SAM" id="SignalP"/>
    </source>
</evidence>
<evidence type="ECO:0000313" key="2">
    <source>
        <dbReference type="EMBL" id="KAH7065147.1"/>
    </source>
</evidence>
<keyword evidence="1" id="KW-0732">Signal</keyword>
<keyword evidence="3" id="KW-1185">Reference proteome</keyword>
<proteinExistence type="predicted"/>
<reference evidence="2 3" key="1">
    <citation type="journal article" date="2021" name="Nat. Commun.">
        <title>Genetic determinants of endophytism in the Arabidopsis root mycobiome.</title>
        <authorList>
            <person name="Mesny F."/>
            <person name="Miyauchi S."/>
            <person name="Thiergart T."/>
            <person name="Pickel B."/>
            <person name="Atanasova L."/>
            <person name="Karlsson M."/>
            <person name="Huettel B."/>
            <person name="Barry K.W."/>
            <person name="Haridas S."/>
            <person name="Chen C."/>
            <person name="Bauer D."/>
            <person name="Andreopoulos W."/>
            <person name="Pangilinan J."/>
            <person name="LaButti K."/>
            <person name="Riley R."/>
            <person name="Lipzen A."/>
            <person name="Clum A."/>
            <person name="Drula E."/>
            <person name="Henrissat B."/>
            <person name="Kohler A."/>
            <person name="Grigoriev I.V."/>
            <person name="Martin F.M."/>
            <person name="Hacquard S."/>
        </authorList>
    </citation>
    <scope>NUCLEOTIDE SEQUENCE [LARGE SCALE GENOMIC DNA]</scope>
    <source>
        <strain evidence="2 3">MPI-SDFR-AT-0080</strain>
    </source>
</reference>
<organism evidence="2 3">
    <name type="scientific">Macrophomina phaseolina</name>
    <dbReference type="NCBI Taxonomy" id="35725"/>
    <lineage>
        <taxon>Eukaryota</taxon>
        <taxon>Fungi</taxon>
        <taxon>Dikarya</taxon>
        <taxon>Ascomycota</taxon>
        <taxon>Pezizomycotina</taxon>
        <taxon>Dothideomycetes</taxon>
        <taxon>Dothideomycetes incertae sedis</taxon>
        <taxon>Botryosphaeriales</taxon>
        <taxon>Botryosphaeriaceae</taxon>
        <taxon>Macrophomina</taxon>
    </lineage>
</organism>
<gene>
    <name evidence="2" type="ORF">B0J12DRAFT_26191</name>
</gene>
<dbReference type="Proteomes" id="UP000774617">
    <property type="component" value="Unassembled WGS sequence"/>
</dbReference>